<evidence type="ECO:0000259" key="1">
    <source>
        <dbReference type="Pfam" id="PF14493"/>
    </source>
</evidence>
<protein>
    <recommendedName>
        <fullName evidence="1">Helicase Helix-turn-helix domain-containing protein</fullName>
    </recommendedName>
</protein>
<reference evidence="2 3" key="1">
    <citation type="submission" date="2020-03" db="EMBL/GenBank/DDBJ databases">
        <title>Assessment of the enzymatic potential of alkaline-tolerant lipase obtained from Bacillus luteus H11 (technogenic soil) for the bioremediation of saline soils contaminated with petroleum substances.</title>
        <authorList>
            <person name="Kalwasinska A."/>
        </authorList>
    </citation>
    <scope>NUCLEOTIDE SEQUENCE [LARGE SCALE GENOMIC DNA]</scope>
    <source>
        <strain evidence="2 3">H11</strain>
    </source>
</reference>
<dbReference type="Pfam" id="PF14493">
    <property type="entry name" value="HTH_40"/>
    <property type="match status" value="1"/>
</dbReference>
<comment type="caution">
    <text evidence="2">The sequence shown here is derived from an EMBL/GenBank/DDBJ whole genome shotgun (WGS) entry which is preliminary data.</text>
</comment>
<feature type="domain" description="Helicase Helix-turn-helix" evidence="1">
    <location>
        <begin position="245"/>
        <end position="332"/>
    </location>
</feature>
<dbReference type="EMBL" id="JAATHJ010000017">
    <property type="protein sequence ID" value="NJP38158.1"/>
    <property type="molecule type" value="Genomic_DNA"/>
</dbReference>
<name>A0A969PRQ0_9BACI</name>
<gene>
    <name evidence="2" type="ORF">HCN83_11245</name>
</gene>
<proteinExistence type="predicted"/>
<keyword evidence="3" id="KW-1185">Reference proteome</keyword>
<dbReference type="RefSeq" id="WP_168007375.1">
    <property type="nucleotide sequence ID" value="NZ_JAATHJ010000017.1"/>
</dbReference>
<dbReference type="AlphaFoldDB" id="A0A969PRQ0"/>
<accession>A0A969PRQ0</accession>
<dbReference type="InterPro" id="IPR029491">
    <property type="entry name" value="Helicase_HTH"/>
</dbReference>
<evidence type="ECO:0000313" key="2">
    <source>
        <dbReference type="EMBL" id="NJP38158.1"/>
    </source>
</evidence>
<evidence type="ECO:0000313" key="3">
    <source>
        <dbReference type="Proteomes" id="UP000752012"/>
    </source>
</evidence>
<dbReference type="Proteomes" id="UP000752012">
    <property type="component" value="Unassembled WGS sequence"/>
</dbReference>
<sequence>MLKGLLLHVISKLQKSRSASGAVHILKGKRSAQTIQDIELFQLNQWAGAARCWKGKDLAALAEQLYNEKMITGDNRRSAVTDKGYHLLKQTAWMNELYFQGREYEWTGFAEVFWRKLNLTVQAAGSLASTNRGFLPVYAEADERDAVRSIIKRAGSRRVNRLIYEKLDQELRQLPDKSALIFVSRLAGNQSQGKTVKQLAGSMPEEEVYLRWRSVIHQLMSTEWPEEFLPLISHVKQQSALTNSAVKTRALVMNGKSKDEIAAERGLKSSTVEDHLVELAMFDSAFPAARYIPSEKLKELTVILQDAGQQASLKDIKETAGDKGSYFDIRLAGALMKNRKEGKL</sequence>
<organism evidence="2 3">
    <name type="scientific">Alkalicoccus luteus</name>
    <dbReference type="NCBI Taxonomy" id="1237094"/>
    <lineage>
        <taxon>Bacteria</taxon>
        <taxon>Bacillati</taxon>
        <taxon>Bacillota</taxon>
        <taxon>Bacilli</taxon>
        <taxon>Bacillales</taxon>
        <taxon>Bacillaceae</taxon>
        <taxon>Alkalicoccus</taxon>
    </lineage>
</organism>